<dbReference type="EMBL" id="GBXM01078989">
    <property type="protein sequence ID" value="JAH29588.1"/>
    <property type="molecule type" value="Transcribed_RNA"/>
</dbReference>
<proteinExistence type="predicted"/>
<dbReference type="AlphaFoldDB" id="A0A0E9RMJ9"/>
<reference evidence="1" key="2">
    <citation type="journal article" date="2015" name="Fish Shellfish Immunol.">
        <title>Early steps in the European eel (Anguilla anguilla)-Vibrio vulnificus interaction in the gills: Role of the RtxA13 toxin.</title>
        <authorList>
            <person name="Callol A."/>
            <person name="Pajuelo D."/>
            <person name="Ebbesson L."/>
            <person name="Teles M."/>
            <person name="MacKenzie S."/>
            <person name="Amaro C."/>
        </authorList>
    </citation>
    <scope>NUCLEOTIDE SEQUENCE</scope>
</reference>
<evidence type="ECO:0000313" key="1">
    <source>
        <dbReference type="EMBL" id="JAH29588.1"/>
    </source>
</evidence>
<accession>A0A0E9RMJ9</accession>
<organism evidence="1">
    <name type="scientific">Anguilla anguilla</name>
    <name type="common">European freshwater eel</name>
    <name type="synonym">Muraena anguilla</name>
    <dbReference type="NCBI Taxonomy" id="7936"/>
    <lineage>
        <taxon>Eukaryota</taxon>
        <taxon>Metazoa</taxon>
        <taxon>Chordata</taxon>
        <taxon>Craniata</taxon>
        <taxon>Vertebrata</taxon>
        <taxon>Euteleostomi</taxon>
        <taxon>Actinopterygii</taxon>
        <taxon>Neopterygii</taxon>
        <taxon>Teleostei</taxon>
        <taxon>Anguilliformes</taxon>
        <taxon>Anguillidae</taxon>
        <taxon>Anguilla</taxon>
    </lineage>
</organism>
<sequence length="66" mass="7601">MFLNTQPVYTTGFIAAEIQDSRCARLYNGCASPVGELNLQLLHYQPRPTMPRCWGHHSPSFSLWKY</sequence>
<reference evidence="1" key="1">
    <citation type="submission" date="2014-11" db="EMBL/GenBank/DDBJ databases">
        <authorList>
            <person name="Amaro Gonzalez C."/>
        </authorList>
    </citation>
    <scope>NUCLEOTIDE SEQUENCE</scope>
</reference>
<name>A0A0E9RMJ9_ANGAN</name>
<protein>
    <submittedName>
        <fullName evidence="1">Uncharacterized protein</fullName>
    </submittedName>
</protein>